<dbReference type="InterPro" id="IPR036869">
    <property type="entry name" value="J_dom_sf"/>
</dbReference>
<evidence type="ECO:0000256" key="1">
    <source>
        <dbReference type="SAM" id="MobiDB-lite"/>
    </source>
</evidence>
<dbReference type="PRINTS" id="PR00625">
    <property type="entry name" value="JDOMAIN"/>
</dbReference>
<dbReference type="PANTHER" id="PTHR45286">
    <property type="entry name" value="CHAPERONE DNAJ-DOMAIN SUPERFAMILY PROTEIN"/>
    <property type="match status" value="1"/>
</dbReference>
<dbReference type="CDD" id="cd06257">
    <property type="entry name" value="DnaJ"/>
    <property type="match status" value="1"/>
</dbReference>
<evidence type="ECO:0000259" key="2">
    <source>
        <dbReference type="PROSITE" id="PS50076"/>
    </source>
</evidence>
<feature type="domain" description="J" evidence="2">
    <location>
        <begin position="34"/>
        <end position="100"/>
    </location>
</feature>
<dbReference type="SUPFAM" id="SSF46565">
    <property type="entry name" value="Chaperone J-domain"/>
    <property type="match status" value="1"/>
</dbReference>
<proteinExistence type="predicted"/>
<accession>A0AAW1SFQ6</accession>
<dbReference type="SMART" id="SM00271">
    <property type="entry name" value="DnaJ"/>
    <property type="match status" value="1"/>
</dbReference>
<dbReference type="AlphaFoldDB" id="A0AAW1SFQ6"/>
<dbReference type="PANTHER" id="PTHR45286:SF1">
    <property type="entry name" value="CHAPERONE DNAJ-DOMAIN SUPERFAMILY PROTEIN"/>
    <property type="match status" value="1"/>
</dbReference>
<reference evidence="3 4" key="1">
    <citation type="journal article" date="2024" name="Nat. Commun.">
        <title>Phylogenomics reveals the evolutionary origins of lichenization in chlorophyte algae.</title>
        <authorList>
            <person name="Puginier C."/>
            <person name="Libourel C."/>
            <person name="Otte J."/>
            <person name="Skaloud P."/>
            <person name="Haon M."/>
            <person name="Grisel S."/>
            <person name="Petersen M."/>
            <person name="Berrin J.G."/>
            <person name="Delaux P.M."/>
            <person name="Dal Grande F."/>
            <person name="Keller J."/>
        </authorList>
    </citation>
    <scope>NUCLEOTIDE SEQUENCE [LARGE SCALE GENOMIC DNA]</scope>
    <source>
        <strain evidence="3 4">SAG 2145</strain>
    </source>
</reference>
<dbReference type="EMBL" id="JALJOS010000001">
    <property type="protein sequence ID" value="KAK9844451.1"/>
    <property type="molecule type" value="Genomic_DNA"/>
</dbReference>
<sequence length="524" mass="58629">MHRLQTRLSQAGTLTLQYARSHQQTLITVSTSDSYYDVLNIESKASKADIKKAFLRRAKQLHPDSQQTQSQVSHAAFVQLVTAYQVLSNDHQRQLYDLNINHRASRAARAAASQSAQRPEMSAQGSRPGQPGRACPSRQQSDEEWIKGPGFWAWVEPSASPPQNEVDRIREQLGGQIRRAIQHAYLGPELDVNMFELPECFEAEERSVPDTGDVLQLVSGRTLLGVVREQQIHYLDGSSQMFATHDSPASLTDAASALSSAGVSAADTSTSASKPPAALQRWPSSDKRRSSHCTKPGTASRQRLGSIRQQEKVLELVMDGQVVAKGLQRRKQGRKDMMRVIDIYDAEGRLLSHERAGSAKGLRQRSVQRCHEVLRWTTPMVRHLRFVSADELPQVVCTCKRAALPPSSLWLFPPRSQQHQTGGWYFEWTGHTRSSEKWWVHPAVFILTAAFDTLEHERKRQAQPGLILIDPKDEMDSCWLKAKEDDPCADASSSATAIGPQLHTLQCPSQDLRMHSCSKHLAWC</sequence>
<dbReference type="Proteomes" id="UP001438707">
    <property type="component" value="Unassembled WGS sequence"/>
</dbReference>
<keyword evidence="4" id="KW-1185">Reference proteome</keyword>
<protein>
    <recommendedName>
        <fullName evidence="2">J domain-containing protein</fullName>
    </recommendedName>
</protein>
<comment type="caution">
    <text evidence="3">The sequence shown here is derived from an EMBL/GenBank/DDBJ whole genome shotgun (WGS) entry which is preliminary data.</text>
</comment>
<dbReference type="Gene3D" id="1.10.287.110">
    <property type="entry name" value="DnaJ domain"/>
    <property type="match status" value="1"/>
</dbReference>
<dbReference type="PROSITE" id="PS00636">
    <property type="entry name" value="DNAJ_1"/>
    <property type="match status" value="1"/>
</dbReference>
<feature type="region of interest" description="Disordered" evidence="1">
    <location>
        <begin position="266"/>
        <end position="305"/>
    </location>
</feature>
<evidence type="ECO:0000313" key="3">
    <source>
        <dbReference type="EMBL" id="KAK9844451.1"/>
    </source>
</evidence>
<feature type="region of interest" description="Disordered" evidence="1">
    <location>
        <begin position="107"/>
        <end position="141"/>
    </location>
</feature>
<dbReference type="Pfam" id="PF00226">
    <property type="entry name" value="DnaJ"/>
    <property type="match status" value="1"/>
</dbReference>
<organism evidence="3 4">
    <name type="scientific">Apatococcus lobatus</name>
    <dbReference type="NCBI Taxonomy" id="904363"/>
    <lineage>
        <taxon>Eukaryota</taxon>
        <taxon>Viridiplantae</taxon>
        <taxon>Chlorophyta</taxon>
        <taxon>core chlorophytes</taxon>
        <taxon>Trebouxiophyceae</taxon>
        <taxon>Chlorellales</taxon>
        <taxon>Chlorellaceae</taxon>
        <taxon>Apatococcus</taxon>
    </lineage>
</organism>
<feature type="compositionally biased region" description="Low complexity" evidence="1">
    <location>
        <begin position="107"/>
        <end position="118"/>
    </location>
</feature>
<dbReference type="InterPro" id="IPR001623">
    <property type="entry name" value="DnaJ_domain"/>
</dbReference>
<dbReference type="InterPro" id="IPR018253">
    <property type="entry name" value="DnaJ_domain_CS"/>
</dbReference>
<name>A0AAW1SFQ6_9CHLO</name>
<dbReference type="PROSITE" id="PS50076">
    <property type="entry name" value="DNAJ_2"/>
    <property type="match status" value="1"/>
</dbReference>
<evidence type="ECO:0000313" key="4">
    <source>
        <dbReference type="Proteomes" id="UP001438707"/>
    </source>
</evidence>
<gene>
    <name evidence="3" type="ORF">WJX74_002691</name>
</gene>